<accession>A0AAV1TVG1</accession>
<reference evidence="3" key="1">
    <citation type="submission" date="2024-01" db="EMBL/GenBank/DDBJ databases">
        <authorList>
            <person name="Webb A."/>
        </authorList>
    </citation>
    <scope>NUCLEOTIDE SEQUENCE</scope>
    <source>
        <strain evidence="3">Pm1</strain>
    </source>
</reference>
<feature type="region of interest" description="Disordered" evidence="2">
    <location>
        <begin position="62"/>
        <end position="83"/>
    </location>
</feature>
<evidence type="ECO:0000256" key="1">
    <source>
        <dbReference type="SAM" id="Coils"/>
    </source>
</evidence>
<evidence type="ECO:0000313" key="4">
    <source>
        <dbReference type="Proteomes" id="UP001162060"/>
    </source>
</evidence>
<proteinExistence type="predicted"/>
<evidence type="ECO:0000313" key="3">
    <source>
        <dbReference type="EMBL" id="CAK7926255.1"/>
    </source>
</evidence>
<name>A0AAV1TVG1_9STRA</name>
<comment type="caution">
    <text evidence="3">The sequence shown here is derived from an EMBL/GenBank/DDBJ whole genome shotgun (WGS) entry which is preliminary data.</text>
</comment>
<gene>
    <name evidence="3" type="ORF">PM001_LOCUS11405</name>
</gene>
<evidence type="ECO:0000256" key="2">
    <source>
        <dbReference type="SAM" id="MobiDB-lite"/>
    </source>
</evidence>
<feature type="compositionally biased region" description="Basic and acidic residues" evidence="2">
    <location>
        <begin position="73"/>
        <end position="83"/>
    </location>
</feature>
<dbReference type="Proteomes" id="UP001162060">
    <property type="component" value="Unassembled WGS sequence"/>
</dbReference>
<dbReference type="EMBL" id="CAKLBY020000097">
    <property type="protein sequence ID" value="CAK7926255.1"/>
    <property type="molecule type" value="Genomic_DNA"/>
</dbReference>
<protein>
    <submittedName>
        <fullName evidence="3">Uncharacterized protein</fullName>
    </submittedName>
</protein>
<keyword evidence="1" id="KW-0175">Coiled coil</keyword>
<organism evidence="3 4">
    <name type="scientific">Peronospora matthiolae</name>
    <dbReference type="NCBI Taxonomy" id="2874970"/>
    <lineage>
        <taxon>Eukaryota</taxon>
        <taxon>Sar</taxon>
        <taxon>Stramenopiles</taxon>
        <taxon>Oomycota</taxon>
        <taxon>Peronosporomycetes</taxon>
        <taxon>Peronosporales</taxon>
        <taxon>Peronosporaceae</taxon>
        <taxon>Peronospora</taxon>
    </lineage>
</organism>
<feature type="coiled-coil region" evidence="1">
    <location>
        <begin position="145"/>
        <end position="200"/>
    </location>
</feature>
<dbReference type="AlphaFoldDB" id="A0AAV1TVG1"/>
<sequence length="493" mass="55290">MEKDLQDAYAALQLLHTDLALSRPDNGLLRAPPTHLPSHGLYSRTPRIEERHGGMLRMFSEDTKSRSRSVTMRSEDPFAEGTRDRVCTQCGPAETNSPELDDYQVNELNELEKSALLTKLQSLTSTVEQQMQTMLAQQASFALQREELETMLEETVHKLQVEKRKVADAVLEQQTVKEQYEFLETQVEILLRDREKLRQQHVWTIGELREDCAKLQTRLAIPEAERAAEAKEFNQIHEERGKHHVLSTGNLETKLKDAYRQVAVSESARATEKKEYERKLEMALKSVQAQQPGGDEHVTPHLACTETERHVLSNGRNNERVRVVEIAGHYKTPVQPAVLGKEIISRKFGQLSTPTDLQVRSASIANRRPSRSHKRTCATLKADHSEARGYLDARIVIRGPSLRYWLSHGQRDQGNGCFLLHLSTALEAVTAAIKDGKILPGIPTVLCAEPRGKAQNENGQLTTCSICASPLHFNAALDSRNGPDTNSVAVEIA</sequence>